<evidence type="ECO:0000259" key="2">
    <source>
        <dbReference type="Pfam" id="PF02517"/>
    </source>
</evidence>
<dbReference type="GO" id="GO:0004175">
    <property type="term" value="F:endopeptidase activity"/>
    <property type="evidence" value="ECO:0007669"/>
    <property type="project" value="UniProtKB-ARBA"/>
</dbReference>
<name>A0A1I0NLN7_9FIRM</name>
<proteinExistence type="predicted"/>
<feature type="transmembrane region" description="Helical" evidence="1">
    <location>
        <begin position="63"/>
        <end position="84"/>
    </location>
</feature>
<dbReference type="GO" id="GO:0080120">
    <property type="term" value="P:CAAX-box protein maturation"/>
    <property type="evidence" value="ECO:0007669"/>
    <property type="project" value="UniProtKB-ARBA"/>
</dbReference>
<evidence type="ECO:0000256" key="1">
    <source>
        <dbReference type="SAM" id="Phobius"/>
    </source>
</evidence>
<keyword evidence="1" id="KW-1133">Transmembrane helix</keyword>
<dbReference type="InterPro" id="IPR003675">
    <property type="entry name" value="Rce1/LyrA-like_dom"/>
</dbReference>
<sequence length="288" mass="33103">MQRDSVLKTIWRVLYPYILYFMITVAIEIVLIIPDCIRIIGSANSTDFSQIYEELNQLIYDKAMFLTFVSGLITIPVLYLFFFLDKKKYGDRHMVVSYVSLPFRSYLYSALLGIFACLALNNLIDLTGVVNYSPMYQEMASKIFGGDYFITFLTTVCMAPLLEELLFRGLIYKRLRTLCKPFVAAIISSLAFGITHGNLVQFVYAFLAGMFLAYVYEKYKNIWAPIIFHVCANAVSMLGTDVIDGIHYIWIKLALLVLETAVLFVIYKMIDYKVDRKIKPIISELQVL</sequence>
<dbReference type="OrthoDB" id="9782250at2"/>
<organism evidence="3 4">
    <name type="scientific">[Clostridium] fimetarium</name>
    <dbReference type="NCBI Taxonomy" id="99656"/>
    <lineage>
        <taxon>Bacteria</taxon>
        <taxon>Bacillati</taxon>
        <taxon>Bacillota</taxon>
        <taxon>Clostridia</taxon>
        <taxon>Lachnospirales</taxon>
        <taxon>Lachnospiraceae</taxon>
    </lineage>
</organism>
<dbReference type="Proteomes" id="UP000199701">
    <property type="component" value="Unassembled WGS sequence"/>
</dbReference>
<reference evidence="3 4" key="1">
    <citation type="submission" date="2016-10" db="EMBL/GenBank/DDBJ databases">
        <authorList>
            <person name="de Groot N.N."/>
        </authorList>
    </citation>
    <scope>NUCLEOTIDE SEQUENCE [LARGE SCALE GENOMIC DNA]</scope>
    <source>
        <strain evidence="3 4">DSM 9179</strain>
    </source>
</reference>
<accession>A0A1I0NLN7</accession>
<feature type="transmembrane region" description="Helical" evidence="1">
    <location>
        <begin position="175"/>
        <end position="193"/>
    </location>
</feature>
<protein>
    <recommendedName>
        <fullName evidence="2">CAAX prenyl protease 2/Lysostaphin resistance protein A-like domain-containing protein</fullName>
    </recommendedName>
</protein>
<feature type="transmembrane region" description="Helical" evidence="1">
    <location>
        <begin position="105"/>
        <end position="124"/>
    </location>
</feature>
<keyword evidence="1" id="KW-0472">Membrane</keyword>
<dbReference type="InterPro" id="IPR052710">
    <property type="entry name" value="CAAX_protease"/>
</dbReference>
<keyword evidence="4" id="KW-1185">Reference proteome</keyword>
<dbReference type="PANTHER" id="PTHR36435:SF1">
    <property type="entry name" value="CAAX AMINO TERMINAL PROTEASE FAMILY PROTEIN"/>
    <property type="match status" value="1"/>
</dbReference>
<evidence type="ECO:0000313" key="3">
    <source>
        <dbReference type="EMBL" id="SEW02090.1"/>
    </source>
</evidence>
<dbReference type="STRING" id="99656.SAMN05421659_103194"/>
<evidence type="ECO:0000313" key="4">
    <source>
        <dbReference type="Proteomes" id="UP000199701"/>
    </source>
</evidence>
<keyword evidence="1" id="KW-0812">Transmembrane</keyword>
<dbReference type="Pfam" id="PF02517">
    <property type="entry name" value="Rce1-like"/>
    <property type="match status" value="1"/>
</dbReference>
<dbReference type="EMBL" id="FOJI01000003">
    <property type="protein sequence ID" value="SEW02090.1"/>
    <property type="molecule type" value="Genomic_DNA"/>
</dbReference>
<feature type="transmembrane region" description="Helical" evidence="1">
    <location>
        <begin position="12"/>
        <end position="33"/>
    </location>
</feature>
<feature type="transmembrane region" description="Helical" evidence="1">
    <location>
        <begin position="144"/>
        <end position="163"/>
    </location>
</feature>
<feature type="domain" description="CAAX prenyl protease 2/Lysostaphin resistance protein A-like" evidence="2">
    <location>
        <begin position="149"/>
        <end position="235"/>
    </location>
</feature>
<feature type="transmembrane region" description="Helical" evidence="1">
    <location>
        <begin position="249"/>
        <end position="270"/>
    </location>
</feature>
<dbReference type="RefSeq" id="WP_092451352.1">
    <property type="nucleotide sequence ID" value="NZ_FOJI01000003.1"/>
</dbReference>
<gene>
    <name evidence="3" type="ORF">SAMN05421659_103194</name>
</gene>
<dbReference type="AlphaFoldDB" id="A0A1I0NLN7"/>
<dbReference type="PANTHER" id="PTHR36435">
    <property type="entry name" value="SLR1288 PROTEIN"/>
    <property type="match status" value="1"/>
</dbReference>